<sequence>MGFYENRHNRPFFGFTLFWRNLKHLYERWKTRRLLRGLNDEQLKDLGIRRDELW</sequence>
<protein>
    <submittedName>
        <fullName evidence="2">DUF1127 domain-containing protein</fullName>
    </submittedName>
</protein>
<organism evidence="2 3">
    <name type="scientific">Kosakonia calanthes</name>
    <dbReference type="NCBI Taxonomy" id="3139408"/>
    <lineage>
        <taxon>Bacteria</taxon>
        <taxon>Pseudomonadati</taxon>
        <taxon>Pseudomonadota</taxon>
        <taxon>Gammaproteobacteria</taxon>
        <taxon>Enterobacterales</taxon>
        <taxon>Enterobacteriaceae</taxon>
        <taxon>Kosakonia</taxon>
    </lineage>
</organism>
<evidence type="ECO:0000313" key="3">
    <source>
        <dbReference type="Proteomes" id="UP001466893"/>
    </source>
</evidence>
<accession>A0ABZ3B5M7</accession>
<evidence type="ECO:0000313" key="2">
    <source>
        <dbReference type="EMBL" id="WZV97708.1"/>
    </source>
</evidence>
<dbReference type="InterPro" id="IPR009506">
    <property type="entry name" value="YjiS-like"/>
</dbReference>
<dbReference type="Pfam" id="PF06568">
    <property type="entry name" value="YjiS-like"/>
    <property type="match status" value="1"/>
</dbReference>
<feature type="domain" description="YjiS-like" evidence="1">
    <location>
        <begin position="18"/>
        <end position="53"/>
    </location>
</feature>
<gene>
    <name evidence="2" type="ORF">AAEY27_18975</name>
</gene>
<dbReference type="EMBL" id="CP151800">
    <property type="protein sequence ID" value="WZV97708.1"/>
    <property type="molecule type" value="Genomic_DNA"/>
</dbReference>
<proteinExistence type="predicted"/>
<name>A0ABZ3B5M7_9ENTR</name>
<dbReference type="RefSeq" id="WP_342322349.1">
    <property type="nucleotide sequence ID" value="NZ_CP151800.1"/>
</dbReference>
<dbReference type="Proteomes" id="UP001466893">
    <property type="component" value="Chromosome"/>
</dbReference>
<evidence type="ECO:0000259" key="1">
    <source>
        <dbReference type="Pfam" id="PF06568"/>
    </source>
</evidence>
<reference evidence="2 3" key="1">
    <citation type="submission" date="2024-04" db="EMBL/GenBank/DDBJ databases">
        <title>Kosakonia calanthae sp. nov., a halophilic bacterium isolated from leaves of Calanthe tiplacata.</title>
        <authorList>
            <person name="Wu P."/>
        </authorList>
    </citation>
    <scope>NUCLEOTIDE SEQUENCE [LARGE SCALE GENOMIC DNA]</scope>
    <source>
        <strain evidence="2 3">BYX6</strain>
    </source>
</reference>
<keyword evidence="3" id="KW-1185">Reference proteome</keyword>